<name>A0A9X1XTH0_9BACL</name>
<organism evidence="1 2">
    <name type="scientific">Paenibacillus mellifer</name>
    <dbReference type="NCBI Taxonomy" id="2937794"/>
    <lineage>
        <taxon>Bacteria</taxon>
        <taxon>Bacillati</taxon>
        <taxon>Bacillota</taxon>
        <taxon>Bacilli</taxon>
        <taxon>Bacillales</taxon>
        <taxon>Paenibacillaceae</taxon>
        <taxon>Paenibacillus</taxon>
    </lineage>
</organism>
<comment type="caution">
    <text evidence="1">The sequence shown here is derived from an EMBL/GenBank/DDBJ whole genome shotgun (WGS) entry which is preliminary data.</text>
</comment>
<gene>
    <name evidence="1" type="ORF">M0651_00580</name>
</gene>
<dbReference type="AlphaFoldDB" id="A0A9X1XTH0"/>
<sequence>MYMNDLDVAKQHIRDLRKELDRCLLAEQIRRREREKPRNERTKVPIGFHSALNSILSRMRRML</sequence>
<keyword evidence="2" id="KW-1185">Reference proteome</keyword>
<evidence type="ECO:0000313" key="2">
    <source>
        <dbReference type="Proteomes" id="UP001139534"/>
    </source>
</evidence>
<dbReference type="EMBL" id="JALPRK010000001">
    <property type="protein sequence ID" value="MCK8485665.1"/>
    <property type="molecule type" value="Genomic_DNA"/>
</dbReference>
<dbReference type="Proteomes" id="UP001139534">
    <property type="component" value="Unassembled WGS sequence"/>
</dbReference>
<proteinExistence type="predicted"/>
<protein>
    <submittedName>
        <fullName evidence="1">Uncharacterized protein</fullName>
    </submittedName>
</protein>
<reference evidence="1" key="1">
    <citation type="submission" date="2022-04" db="EMBL/GenBank/DDBJ databases">
        <authorList>
            <person name="Seo M.-J."/>
        </authorList>
    </citation>
    <scope>NUCLEOTIDE SEQUENCE</scope>
    <source>
        <strain evidence="1">MBLB2552</strain>
    </source>
</reference>
<evidence type="ECO:0000313" key="1">
    <source>
        <dbReference type="EMBL" id="MCK8485665.1"/>
    </source>
</evidence>
<dbReference type="RefSeq" id="WP_240271569.1">
    <property type="nucleotide sequence ID" value="NZ_JALPRK010000001.1"/>
</dbReference>
<accession>A0A9X1XTH0</accession>